<feature type="modified residue" description="4-aspartylphosphate" evidence="9">
    <location>
        <position position="1008"/>
    </location>
</feature>
<dbReference type="InterPro" id="IPR003018">
    <property type="entry name" value="GAF"/>
</dbReference>
<dbReference type="Pfam" id="PF00989">
    <property type="entry name" value="PAS"/>
    <property type="match status" value="1"/>
</dbReference>
<dbReference type="SMART" id="SM00448">
    <property type="entry name" value="REC"/>
    <property type="match status" value="1"/>
</dbReference>
<gene>
    <name evidence="15" type="ORF">HN018_14355</name>
</gene>
<dbReference type="KEGG" id="lck:HN018_14355"/>
<dbReference type="InterPro" id="IPR005467">
    <property type="entry name" value="His_kinase_dom"/>
</dbReference>
<dbReference type="CDD" id="cd00082">
    <property type="entry name" value="HisKA"/>
    <property type="match status" value="1"/>
</dbReference>
<dbReference type="Pfam" id="PF00512">
    <property type="entry name" value="HisKA"/>
    <property type="match status" value="1"/>
</dbReference>
<dbReference type="PANTHER" id="PTHR43065:SF42">
    <property type="entry name" value="TWO-COMPONENT SENSOR PPRA"/>
    <property type="match status" value="1"/>
</dbReference>
<evidence type="ECO:0000256" key="4">
    <source>
        <dbReference type="ARBA" id="ARBA00022679"/>
    </source>
</evidence>
<dbReference type="GO" id="GO:0006355">
    <property type="term" value="P:regulation of DNA-templated transcription"/>
    <property type="evidence" value="ECO:0007669"/>
    <property type="project" value="InterPro"/>
</dbReference>
<evidence type="ECO:0000256" key="10">
    <source>
        <dbReference type="SAM" id="MobiDB-lite"/>
    </source>
</evidence>
<evidence type="ECO:0000259" key="12">
    <source>
        <dbReference type="PROSITE" id="PS50110"/>
    </source>
</evidence>
<dbReference type="InterPro" id="IPR013655">
    <property type="entry name" value="PAS_fold_3"/>
</dbReference>
<name>A0A6M8HRV7_9PROT</name>
<keyword evidence="6" id="KW-0418">Kinase</keyword>
<dbReference type="PANTHER" id="PTHR43065">
    <property type="entry name" value="SENSOR HISTIDINE KINASE"/>
    <property type="match status" value="1"/>
</dbReference>
<dbReference type="InterPro" id="IPR000700">
    <property type="entry name" value="PAS-assoc_C"/>
</dbReference>
<dbReference type="GO" id="GO:0005524">
    <property type="term" value="F:ATP binding"/>
    <property type="evidence" value="ECO:0007669"/>
    <property type="project" value="UniProtKB-KW"/>
</dbReference>
<dbReference type="InterPro" id="IPR036890">
    <property type="entry name" value="HATPase_C_sf"/>
</dbReference>
<feature type="region of interest" description="Disordered" evidence="10">
    <location>
        <begin position="1"/>
        <end position="22"/>
    </location>
</feature>
<feature type="domain" description="PAS" evidence="13">
    <location>
        <begin position="589"/>
        <end position="642"/>
    </location>
</feature>
<dbReference type="InterPro" id="IPR004358">
    <property type="entry name" value="Sig_transdc_His_kin-like_C"/>
</dbReference>
<feature type="domain" description="PAC" evidence="14">
    <location>
        <begin position="97"/>
        <end position="149"/>
    </location>
</feature>
<dbReference type="SUPFAM" id="SSF55785">
    <property type="entry name" value="PYP-like sensor domain (PAS domain)"/>
    <property type="match status" value="4"/>
</dbReference>
<evidence type="ECO:0000256" key="2">
    <source>
        <dbReference type="ARBA" id="ARBA00012438"/>
    </source>
</evidence>
<organism evidence="15 16">
    <name type="scientific">Lichenicola cladoniae</name>
    <dbReference type="NCBI Taxonomy" id="1484109"/>
    <lineage>
        <taxon>Bacteria</taxon>
        <taxon>Pseudomonadati</taxon>
        <taxon>Pseudomonadota</taxon>
        <taxon>Alphaproteobacteria</taxon>
        <taxon>Acetobacterales</taxon>
        <taxon>Acetobacteraceae</taxon>
        <taxon>Lichenicola</taxon>
    </lineage>
</organism>
<dbReference type="InterPro" id="IPR013767">
    <property type="entry name" value="PAS_fold"/>
</dbReference>
<feature type="domain" description="PAS" evidence="13">
    <location>
        <begin position="22"/>
        <end position="95"/>
    </location>
</feature>
<dbReference type="SMART" id="SM00086">
    <property type="entry name" value="PAC"/>
    <property type="match status" value="4"/>
</dbReference>
<dbReference type="SMART" id="SM00387">
    <property type="entry name" value="HATPase_c"/>
    <property type="match status" value="1"/>
</dbReference>
<dbReference type="Pfam" id="PF08448">
    <property type="entry name" value="PAS_4"/>
    <property type="match status" value="2"/>
</dbReference>
<dbReference type="InterPro" id="IPR001610">
    <property type="entry name" value="PAC"/>
</dbReference>
<dbReference type="SMART" id="SM00091">
    <property type="entry name" value="PAS"/>
    <property type="match status" value="4"/>
</dbReference>
<feature type="domain" description="Response regulatory" evidence="12">
    <location>
        <begin position="958"/>
        <end position="1074"/>
    </location>
</feature>
<dbReference type="Pfam" id="PF02518">
    <property type="entry name" value="HATPase_c"/>
    <property type="match status" value="1"/>
</dbReference>
<dbReference type="InterPro" id="IPR003661">
    <property type="entry name" value="HisK_dim/P_dom"/>
</dbReference>
<dbReference type="Gene3D" id="1.10.287.130">
    <property type="match status" value="1"/>
</dbReference>
<dbReference type="InterPro" id="IPR013656">
    <property type="entry name" value="PAS_4"/>
</dbReference>
<evidence type="ECO:0000313" key="16">
    <source>
        <dbReference type="Proteomes" id="UP000500767"/>
    </source>
</evidence>
<reference evidence="15 16" key="1">
    <citation type="journal article" date="2014" name="World J. Microbiol. Biotechnol.">
        <title>Biodiversity and physiological characteristics of Antarctic and Arctic lichens-associated bacteria.</title>
        <authorList>
            <person name="Lee Y.M."/>
            <person name="Kim E.H."/>
            <person name="Lee H.K."/>
            <person name="Hong S.G."/>
        </authorList>
    </citation>
    <scope>NUCLEOTIDE SEQUENCE [LARGE SCALE GENOMIC DNA]</scope>
    <source>
        <strain evidence="15 16">PAMC 26569</strain>
    </source>
</reference>
<feature type="domain" description="PAC" evidence="14">
    <location>
        <begin position="344"/>
        <end position="397"/>
    </location>
</feature>
<proteinExistence type="predicted"/>
<evidence type="ECO:0000259" key="14">
    <source>
        <dbReference type="PROSITE" id="PS50113"/>
    </source>
</evidence>
<dbReference type="RefSeq" id="WP_171833409.1">
    <property type="nucleotide sequence ID" value="NZ_CP053708.1"/>
</dbReference>
<feature type="domain" description="PAC" evidence="14">
    <location>
        <begin position="223"/>
        <end position="275"/>
    </location>
</feature>
<dbReference type="PROSITE" id="PS50113">
    <property type="entry name" value="PAC"/>
    <property type="match status" value="3"/>
</dbReference>
<evidence type="ECO:0000256" key="3">
    <source>
        <dbReference type="ARBA" id="ARBA00022553"/>
    </source>
</evidence>
<dbReference type="SUPFAM" id="SSF55874">
    <property type="entry name" value="ATPase domain of HSP90 chaperone/DNA topoisomerase II/histidine kinase"/>
    <property type="match status" value="1"/>
</dbReference>
<dbReference type="PROSITE" id="PS50112">
    <property type="entry name" value="PAS"/>
    <property type="match status" value="2"/>
</dbReference>
<dbReference type="Proteomes" id="UP000500767">
    <property type="component" value="Chromosome"/>
</dbReference>
<keyword evidence="5" id="KW-0547">Nucleotide-binding</keyword>
<dbReference type="EMBL" id="CP053708">
    <property type="protein sequence ID" value="QKE91068.1"/>
    <property type="molecule type" value="Genomic_DNA"/>
</dbReference>
<dbReference type="SUPFAM" id="SSF47384">
    <property type="entry name" value="Homodimeric domain of signal transducing histidine kinase"/>
    <property type="match status" value="1"/>
</dbReference>
<dbReference type="Pfam" id="PF08447">
    <property type="entry name" value="PAS_3"/>
    <property type="match status" value="1"/>
</dbReference>
<evidence type="ECO:0000256" key="6">
    <source>
        <dbReference type="ARBA" id="ARBA00022777"/>
    </source>
</evidence>
<evidence type="ECO:0000256" key="5">
    <source>
        <dbReference type="ARBA" id="ARBA00022741"/>
    </source>
</evidence>
<dbReference type="PROSITE" id="PS50109">
    <property type="entry name" value="HIS_KIN"/>
    <property type="match status" value="1"/>
</dbReference>
<dbReference type="InterPro" id="IPR029016">
    <property type="entry name" value="GAF-like_dom_sf"/>
</dbReference>
<feature type="domain" description="Histidine kinase" evidence="11">
    <location>
        <begin position="711"/>
        <end position="935"/>
    </location>
</feature>
<dbReference type="Pfam" id="PF01590">
    <property type="entry name" value="GAF"/>
    <property type="match status" value="1"/>
</dbReference>
<dbReference type="SUPFAM" id="SSF52172">
    <property type="entry name" value="CheY-like"/>
    <property type="match status" value="1"/>
</dbReference>
<evidence type="ECO:0000256" key="9">
    <source>
        <dbReference type="PROSITE-ProRule" id="PRU00169"/>
    </source>
</evidence>
<accession>A0A6M8HRV7</accession>
<evidence type="ECO:0000313" key="15">
    <source>
        <dbReference type="EMBL" id="QKE91068.1"/>
    </source>
</evidence>
<evidence type="ECO:0000256" key="8">
    <source>
        <dbReference type="ARBA" id="ARBA00023012"/>
    </source>
</evidence>
<keyword evidence="16" id="KW-1185">Reference proteome</keyword>
<dbReference type="InterPro" id="IPR001789">
    <property type="entry name" value="Sig_transdc_resp-reg_receiver"/>
</dbReference>
<dbReference type="CDD" id="cd00130">
    <property type="entry name" value="PAS"/>
    <property type="match status" value="2"/>
</dbReference>
<dbReference type="EC" id="2.7.13.3" evidence="2"/>
<dbReference type="AlphaFoldDB" id="A0A6M8HRV7"/>
<keyword evidence="7" id="KW-0067">ATP-binding</keyword>
<sequence>MAPDQDLAASGSPTHSGHDDAGDRQHRAIFESAVDFAIIATGLDGRVTDWNIGAEHVFGWSRQEMHGEPIDRIFTPEDRAARHPEQEMRQSLELGRSIGERWHVRRDGTRFWGNGEMMPLRDASGTHLGFLEILRDRTEHWASEERHRASAEFLTRVLAASADCIKVLDLDARLVFMSEGGQQVMEVEDLDAIIGCPWPNFWRDEGNVAALAAIEAARAGGTGHFQGSAETMAGNPRWWDVRVTPILSADGVPEKLLVVSSDITERRKADADIGNLAGLVEQSSDFIGIASPETRVLFVNPAGRRLVGLGGGTLELGVIDFFTEDDRRTVIDTVLPALHRRGYWEGELRFRHFATGAAIPVLYTVFALRNAAGTMTGYGTITRDLRERHRADARRNALLELGDRMRDLADPVEMAFVAAEIMGQTLEVSRTGYGTLDACGESVLVDRDWTAPGCGSVAGAHRMADYGAYYKDLQRGDTVAIADVAKDPRTSANLGALQRVGIKALLNLPLIERGRLVALFYINHSEPRAWTEDELSFVRNVAERTRGAIERRLAEKRLRDLAALLEQQVAERTRERDRIWRVSQDLLGVADMKGCWISINPAWHALLGWNEDEIVGRTLEWLEHPDDRATTRAAFAGLADGKPTHAYENRVRHRDGHDRWLAWTAVPEADLIYCVGRDVTAEKAAAEALRQAEDHLRQSQKMEAVGQLTGGLAHDFNNLLTGITGSLEMLGNRVAQGRVGEVDRFISAAQGAARRAAALTHRLLAFSRRQTLDPKATGVNRLVSGMEELIRRTVGPSIDIEVVGATGLWTALVDPNQLENALLNLCINARDAMPDGGRILIETGNTWMDQQAAGPRDLAPGAYLSLSVTDTGSGMTPEVIARAFDPFFTTKPLGEGTGLGLSMIYGFARQSGGQICIQSTPGAGTTMCLYLPRHLGPEDTVPEIRKPAGTARATEGQTVLVVDDEPIIRMLVRETLGDLGYVAIEASDGAGGMAMLSSKDRVDLLVTDVGLPGGFNGRQLADAGRALRPGLKVLFITGYAENAVIGNGALDHGMQVLTKPFAMDALADRIERLITG</sequence>
<dbReference type="NCBIfam" id="TIGR00229">
    <property type="entry name" value="sensory_box"/>
    <property type="match status" value="3"/>
</dbReference>
<evidence type="ECO:0000259" key="11">
    <source>
        <dbReference type="PROSITE" id="PS50109"/>
    </source>
</evidence>
<dbReference type="CDD" id="cd18161">
    <property type="entry name" value="REC_hyHK_blue-like"/>
    <property type="match status" value="1"/>
</dbReference>
<dbReference type="GO" id="GO:0000155">
    <property type="term" value="F:phosphorelay sensor kinase activity"/>
    <property type="evidence" value="ECO:0007669"/>
    <property type="project" value="InterPro"/>
</dbReference>
<dbReference type="SMART" id="SM00388">
    <property type="entry name" value="HisKA"/>
    <property type="match status" value="1"/>
</dbReference>
<dbReference type="SMART" id="SM00065">
    <property type="entry name" value="GAF"/>
    <property type="match status" value="1"/>
</dbReference>
<evidence type="ECO:0000259" key="13">
    <source>
        <dbReference type="PROSITE" id="PS50112"/>
    </source>
</evidence>
<keyword evidence="3 9" id="KW-0597">Phosphoprotein</keyword>
<dbReference type="Gene3D" id="3.30.450.20">
    <property type="entry name" value="PAS domain"/>
    <property type="match status" value="4"/>
</dbReference>
<dbReference type="Gene3D" id="3.30.450.40">
    <property type="match status" value="1"/>
</dbReference>
<evidence type="ECO:0000256" key="7">
    <source>
        <dbReference type="ARBA" id="ARBA00022840"/>
    </source>
</evidence>
<dbReference type="SUPFAM" id="SSF55781">
    <property type="entry name" value="GAF domain-like"/>
    <property type="match status" value="1"/>
</dbReference>
<evidence type="ECO:0000256" key="1">
    <source>
        <dbReference type="ARBA" id="ARBA00000085"/>
    </source>
</evidence>
<dbReference type="Gene3D" id="3.40.50.2300">
    <property type="match status" value="1"/>
</dbReference>
<dbReference type="Gene3D" id="3.30.565.10">
    <property type="entry name" value="Histidine kinase-like ATPase, C-terminal domain"/>
    <property type="match status" value="1"/>
</dbReference>
<keyword evidence="4" id="KW-0808">Transferase</keyword>
<protein>
    <recommendedName>
        <fullName evidence="2">histidine kinase</fullName>
        <ecNumber evidence="2">2.7.13.3</ecNumber>
    </recommendedName>
</protein>
<dbReference type="PROSITE" id="PS50110">
    <property type="entry name" value="RESPONSE_REGULATORY"/>
    <property type="match status" value="1"/>
</dbReference>
<keyword evidence="8" id="KW-0902">Two-component regulatory system</keyword>
<dbReference type="InterPro" id="IPR011006">
    <property type="entry name" value="CheY-like_superfamily"/>
</dbReference>
<dbReference type="PRINTS" id="PR00344">
    <property type="entry name" value="BCTRLSENSOR"/>
</dbReference>
<comment type="catalytic activity">
    <reaction evidence="1">
        <text>ATP + protein L-histidine = ADP + protein N-phospho-L-histidine.</text>
        <dbReference type="EC" id="2.7.13.3"/>
    </reaction>
</comment>
<dbReference type="InterPro" id="IPR035965">
    <property type="entry name" value="PAS-like_dom_sf"/>
</dbReference>
<dbReference type="InterPro" id="IPR003594">
    <property type="entry name" value="HATPase_dom"/>
</dbReference>
<dbReference type="Pfam" id="PF00072">
    <property type="entry name" value="Response_reg"/>
    <property type="match status" value="1"/>
</dbReference>
<dbReference type="InterPro" id="IPR000014">
    <property type="entry name" value="PAS"/>
</dbReference>
<dbReference type="InterPro" id="IPR036097">
    <property type="entry name" value="HisK_dim/P_sf"/>
</dbReference>